<evidence type="ECO:0000313" key="2">
    <source>
        <dbReference type="Proteomes" id="UP001219525"/>
    </source>
</evidence>
<comment type="caution">
    <text evidence="1">The sequence shown here is derived from an EMBL/GenBank/DDBJ whole genome shotgun (WGS) entry which is preliminary data.</text>
</comment>
<sequence>KAAVYAGMLWPSADRTQRAHGGEDSDSYRACLLKHLDWVHSCGAVRDRASADTRTCLCPVTAYLQVILCHTPMEDWAAALTDPDPDASPLGFAWALARRSPWIGARTAGVAVLVTMGRHVHRLTADAPRRAEEKRLAAEYHFQRELYNEGSPCWGALAGVGIACFLSARKRLQRSPSRFENYRREQEARELLAEVQNAAETLSKEGERYARLLAEKDGLRDRGLVEDVVVSIRTLAGFILRKGEPPVPETVLPTLDGLATSES</sequence>
<proteinExistence type="predicted"/>
<protein>
    <submittedName>
        <fullName evidence="1">Uncharacterized protein</fullName>
    </submittedName>
</protein>
<accession>A0AAD6Y102</accession>
<dbReference type="AlphaFoldDB" id="A0AAD6Y102"/>
<evidence type="ECO:0000313" key="1">
    <source>
        <dbReference type="EMBL" id="KAJ7191649.1"/>
    </source>
</evidence>
<dbReference type="EMBL" id="JARJCW010000130">
    <property type="protein sequence ID" value="KAJ7191649.1"/>
    <property type="molecule type" value="Genomic_DNA"/>
</dbReference>
<reference evidence="1" key="1">
    <citation type="submission" date="2023-03" db="EMBL/GenBank/DDBJ databases">
        <title>Massive genome expansion in bonnet fungi (Mycena s.s.) driven by repeated elements and novel gene families across ecological guilds.</title>
        <authorList>
            <consortium name="Lawrence Berkeley National Laboratory"/>
            <person name="Harder C.B."/>
            <person name="Miyauchi S."/>
            <person name="Viragh M."/>
            <person name="Kuo A."/>
            <person name="Thoen E."/>
            <person name="Andreopoulos B."/>
            <person name="Lu D."/>
            <person name="Skrede I."/>
            <person name="Drula E."/>
            <person name="Henrissat B."/>
            <person name="Morin E."/>
            <person name="Kohler A."/>
            <person name="Barry K."/>
            <person name="LaButti K."/>
            <person name="Morin E."/>
            <person name="Salamov A."/>
            <person name="Lipzen A."/>
            <person name="Mereny Z."/>
            <person name="Hegedus B."/>
            <person name="Baldrian P."/>
            <person name="Stursova M."/>
            <person name="Weitz H."/>
            <person name="Taylor A."/>
            <person name="Grigoriev I.V."/>
            <person name="Nagy L.G."/>
            <person name="Martin F."/>
            <person name="Kauserud H."/>
        </authorList>
    </citation>
    <scope>NUCLEOTIDE SEQUENCE</scope>
    <source>
        <strain evidence="1">9144</strain>
    </source>
</reference>
<organism evidence="1 2">
    <name type="scientific">Mycena pura</name>
    <dbReference type="NCBI Taxonomy" id="153505"/>
    <lineage>
        <taxon>Eukaryota</taxon>
        <taxon>Fungi</taxon>
        <taxon>Dikarya</taxon>
        <taxon>Basidiomycota</taxon>
        <taxon>Agaricomycotina</taxon>
        <taxon>Agaricomycetes</taxon>
        <taxon>Agaricomycetidae</taxon>
        <taxon>Agaricales</taxon>
        <taxon>Marasmiineae</taxon>
        <taxon>Mycenaceae</taxon>
        <taxon>Mycena</taxon>
    </lineage>
</organism>
<name>A0AAD6Y102_9AGAR</name>
<keyword evidence="2" id="KW-1185">Reference proteome</keyword>
<dbReference type="Proteomes" id="UP001219525">
    <property type="component" value="Unassembled WGS sequence"/>
</dbReference>
<feature type="non-terminal residue" evidence="1">
    <location>
        <position position="1"/>
    </location>
</feature>
<gene>
    <name evidence="1" type="ORF">GGX14DRAFT_380958</name>
</gene>